<keyword evidence="1" id="KW-0732">Signal</keyword>
<sequence length="160" mass="18474">MRIPKHAFILWLALCRAHKTMDKLVAVGVLQSDLCAFHCGERESLEHLFFQCPFSAFIWKEVLGKCNISRPGLLWWEDVQWMTRHTKGNNFPASLRKLALAAAVYHIWLERKRRCFKNSFLPPQEIVREVGFDVAGKLANSKGIQNSERHNSLCVNWGIP</sequence>
<keyword evidence="4" id="KW-1185">Reference proteome</keyword>
<protein>
    <submittedName>
        <fullName evidence="3">Zf-RVT domain-containing protein</fullName>
    </submittedName>
</protein>
<dbReference type="InParanoid" id="A0A1Q3B1M0"/>
<gene>
    <name evidence="3" type="ORF">CFOL_v3_05432</name>
</gene>
<evidence type="ECO:0000313" key="4">
    <source>
        <dbReference type="Proteomes" id="UP000187406"/>
    </source>
</evidence>
<dbReference type="OrthoDB" id="1622315at2759"/>
<dbReference type="PANTHER" id="PTHR33116">
    <property type="entry name" value="REVERSE TRANSCRIPTASE ZINC-BINDING DOMAIN-CONTAINING PROTEIN-RELATED-RELATED"/>
    <property type="match status" value="1"/>
</dbReference>
<dbReference type="EMBL" id="BDDD01000229">
    <property type="protein sequence ID" value="GAV61907.1"/>
    <property type="molecule type" value="Genomic_DNA"/>
</dbReference>
<dbReference type="AlphaFoldDB" id="A0A1Q3B1M0"/>
<dbReference type="Pfam" id="PF13966">
    <property type="entry name" value="zf-RVT"/>
    <property type="match status" value="1"/>
</dbReference>
<feature type="chain" id="PRO_5013247517" evidence="1">
    <location>
        <begin position="18"/>
        <end position="160"/>
    </location>
</feature>
<comment type="caution">
    <text evidence="3">The sequence shown here is derived from an EMBL/GenBank/DDBJ whole genome shotgun (WGS) entry which is preliminary data.</text>
</comment>
<dbReference type="InterPro" id="IPR026960">
    <property type="entry name" value="RVT-Znf"/>
</dbReference>
<accession>A0A1Q3B1M0</accession>
<organism evidence="3 4">
    <name type="scientific">Cephalotus follicularis</name>
    <name type="common">Albany pitcher plant</name>
    <dbReference type="NCBI Taxonomy" id="3775"/>
    <lineage>
        <taxon>Eukaryota</taxon>
        <taxon>Viridiplantae</taxon>
        <taxon>Streptophyta</taxon>
        <taxon>Embryophyta</taxon>
        <taxon>Tracheophyta</taxon>
        <taxon>Spermatophyta</taxon>
        <taxon>Magnoliopsida</taxon>
        <taxon>eudicotyledons</taxon>
        <taxon>Gunneridae</taxon>
        <taxon>Pentapetalae</taxon>
        <taxon>rosids</taxon>
        <taxon>fabids</taxon>
        <taxon>Oxalidales</taxon>
        <taxon>Cephalotaceae</taxon>
        <taxon>Cephalotus</taxon>
    </lineage>
</organism>
<name>A0A1Q3B1M0_CEPFO</name>
<evidence type="ECO:0000256" key="1">
    <source>
        <dbReference type="SAM" id="SignalP"/>
    </source>
</evidence>
<evidence type="ECO:0000259" key="2">
    <source>
        <dbReference type="Pfam" id="PF13966"/>
    </source>
</evidence>
<dbReference type="PANTHER" id="PTHR33116:SF84">
    <property type="entry name" value="RNA-DIRECTED DNA POLYMERASE"/>
    <property type="match status" value="1"/>
</dbReference>
<feature type="domain" description="Reverse transcriptase zinc-binding" evidence="2">
    <location>
        <begin position="3"/>
        <end position="59"/>
    </location>
</feature>
<dbReference type="Proteomes" id="UP000187406">
    <property type="component" value="Unassembled WGS sequence"/>
</dbReference>
<evidence type="ECO:0000313" key="3">
    <source>
        <dbReference type="EMBL" id="GAV61907.1"/>
    </source>
</evidence>
<proteinExistence type="predicted"/>
<feature type="signal peptide" evidence="1">
    <location>
        <begin position="1"/>
        <end position="17"/>
    </location>
</feature>
<reference evidence="4" key="1">
    <citation type="submission" date="2016-04" db="EMBL/GenBank/DDBJ databases">
        <title>Cephalotus genome sequencing.</title>
        <authorList>
            <person name="Fukushima K."/>
            <person name="Hasebe M."/>
            <person name="Fang X."/>
        </authorList>
    </citation>
    <scope>NUCLEOTIDE SEQUENCE [LARGE SCALE GENOMIC DNA]</scope>
    <source>
        <strain evidence="4">cv. St1</strain>
    </source>
</reference>